<keyword evidence="4" id="KW-0805">Transcription regulation</keyword>
<dbReference type="GO" id="GO:0034244">
    <property type="term" value="P:negative regulation of transcription elongation by RNA polymerase II"/>
    <property type="evidence" value="ECO:0007669"/>
    <property type="project" value="TreeGrafter"/>
</dbReference>
<comment type="similarity">
    <text evidence="2">Belongs to the NELF-D family.</text>
</comment>
<organism evidence="8 9">
    <name type="scientific">Oedothorax gibbosus</name>
    <dbReference type="NCBI Taxonomy" id="931172"/>
    <lineage>
        <taxon>Eukaryota</taxon>
        <taxon>Metazoa</taxon>
        <taxon>Ecdysozoa</taxon>
        <taxon>Arthropoda</taxon>
        <taxon>Chelicerata</taxon>
        <taxon>Arachnida</taxon>
        <taxon>Araneae</taxon>
        <taxon>Araneomorphae</taxon>
        <taxon>Entelegynae</taxon>
        <taxon>Araneoidea</taxon>
        <taxon>Linyphiidae</taxon>
        <taxon>Erigoninae</taxon>
        <taxon>Oedothorax</taxon>
    </lineage>
</organism>
<evidence type="ECO:0000256" key="7">
    <source>
        <dbReference type="SAM" id="MobiDB-lite"/>
    </source>
</evidence>
<dbReference type="GO" id="GO:0003723">
    <property type="term" value="F:RNA binding"/>
    <property type="evidence" value="ECO:0007669"/>
    <property type="project" value="TreeGrafter"/>
</dbReference>
<dbReference type="GO" id="GO:0032021">
    <property type="term" value="C:NELF complex"/>
    <property type="evidence" value="ECO:0007669"/>
    <property type="project" value="TreeGrafter"/>
</dbReference>
<comment type="subcellular location">
    <subcellularLocation>
        <location evidence="1">Nucleus</location>
    </subcellularLocation>
</comment>
<evidence type="ECO:0000313" key="8">
    <source>
        <dbReference type="EMBL" id="KAG8172891.1"/>
    </source>
</evidence>
<reference evidence="8 9" key="1">
    <citation type="journal article" date="2022" name="Nat. Ecol. Evol.">
        <title>A masculinizing supergene underlies an exaggerated male reproductive morph in a spider.</title>
        <authorList>
            <person name="Hendrickx F."/>
            <person name="De Corte Z."/>
            <person name="Sonet G."/>
            <person name="Van Belleghem S.M."/>
            <person name="Kostlbacher S."/>
            <person name="Vangestel C."/>
        </authorList>
    </citation>
    <scope>NUCLEOTIDE SEQUENCE [LARGE SCALE GENOMIC DNA]</scope>
    <source>
        <strain evidence="8">W744_W776</strain>
    </source>
</reference>
<comment type="caution">
    <text evidence="8">The sequence shown here is derived from an EMBL/GenBank/DDBJ whole genome shotgun (WGS) entry which is preliminary data.</text>
</comment>
<dbReference type="EMBL" id="JAFNEN010002265">
    <property type="protein sequence ID" value="KAG8172891.1"/>
    <property type="molecule type" value="Genomic_DNA"/>
</dbReference>
<dbReference type="PANTHER" id="PTHR12144:SF0">
    <property type="entry name" value="NEGATIVE ELONGATION FACTOR C_D"/>
    <property type="match status" value="1"/>
</dbReference>
<dbReference type="Proteomes" id="UP000827092">
    <property type="component" value="Unassembled WGS sequence"/>
</dbReference>
<name>A0AAV6TN32_9ARAC</name>
<dbReference type="InterPro" id="IPR006942">
    <property type="entry name" value="TH1"/>
</dbReference>
<evidence type="ECO:0000313" key="9">
    <source>
        <dbReference type="Proteomes" id="UP000827092"/>
    </source>
</evidence>
<protein>
    <submittedName>
        <fullName evidence="8">Uncharacterized protein</fullName>
    </submittedName>
</protein>
<evidence type="ECO:0000256" key="1">
    <source>
        <dbReference type="ARBA" id="ARBA00004123"/>
    </source>
</evidence>
<dbReference type="Pfam" id="PF04858">
    <property type="entry name" value="TH1"/>
    <property type="match status" value="1"/>
</dbReference>
<proteinExistence type="inferred from homology"/>
<sequence length="153" mass="17811">FIYKTCSSAMMEDDYEDEVDNERGWYDDTAIDDDDSDSPSSEDQEARNAKIQTECLSKFSRQDFIMEPEIFVQLKRYFQSGGNPEQVIDLLSENYHAIAQTANLLAEWLIMADMNILEVQSIVEDHLRELIIRYFDPKKQTPSSQKREKPQLG</sequence>
<accession>A0AAV6TN32</accession>
<feature type="non-terminal residue" evidence="8">
    <location>
        <position position="1"/>
    </location>
</feature>
<evidence type="ECO:0000256" key="4">
    <source>
        <dbReference type="ARBA" id="ARBA00023015"/>
    </source>
</evidence>
<keyword evidence="6" id="KW-0539">Nucleus</keyword>
<dbReference type="AlphaFoldDB" id="A0AAV6TN32"/>
<evidence type="ECO:0000256" key="2">
    <source>
        <dbReference type="ARBA" id="ARBA00005726"/>
    </source>
</evidence>
<keyword evidence="5" id="KW-0804">Transcription</keyword>
<feature type="compositionally biased region" description="Acidic residues" evidence="7">
    <location>
        <begin position="29"/>
        <end position="43"/>
    </location>
</feature>
<feature type="region of interest" description="Disordered" evidence="7">
    <location>
        <begin position="13"/>
        <end position="49"/>
    </location>
</feature>
<gene>
    <name evidence="8" type="ORF">JTE90_010653</name>
</gene>
<evidence type="ECO:0000256" key="3">
    <source>
        <dbReference type="ARBA" id="ARBA00022491"/>
    </source>
</evidence>
<evidence type="ECO:0000256" key="5">
    <source>
        <dbReference type="ARBA" id="ARBA00023163"/>
    </source>
</evidence>
<keyword evidence="9" id="KW-1185">Reference proteome</keyword>
<dbReference type="PANTHER" id="PTHR12144">
    <property type="entry name" value="NEGATIVE ELONGATION FACTOR D"/>
    <property type="match status" value="1"/>
</dbReference>
<keyword evidence="3" id="KW-0678">Repressor</keyword>
<evidence type="ECO:0000256" key="6">
    <source>
        <dbReference type="ARBA" id="ARBA00023242"/>
    </source>
</evidence>